<dbReference type="OrthoDB" id="2337140at2759"/>
<dbReference type="PANTHER" id="PTHR16155:SF18">
    <property type="entry name" value="STERILE ALPHA MOTIF DOMAIN-CONTAINING PROTEIN 9-LIKE"/>
    <property type="match status" value="1"/>
</dbReference>
<reference evidence="2" key="1">
    <citation type="thesis" date="2021" institute="BYU ScholarsArchive" country="Provo, UT, USA">
        <title>Applications of and Algorithms for Genome Assembly and Genomic Analyses with an Emphasis on Marine Teleosts.</title>
        <authorList>
            <person name="Pickett B.D."/>
        </authorList>
    </citation>
    <scope>NUCLEOTIDE SEQUENCE</scope>
    <source>
        <strain evidence="2">HI-2016</strain>
    </source>
</reference>
<feature type="non-terminal residue" evidence="2">
    <location>
        <position position="1"/>
    </location>
</feature>
<dbReference type="Proteomes" id="UP000824540">
    <property type="component" value="Unassembled WGS sequence"/>
</dbReference>
<protein>
    <submittedName>
        <fullName evidence="2">Uncharacterized protein</fullName>
    </submittedName>
</protein>
<proteinExistence type="predicted"/>
<organism evidence="2 3">
    <name type="scientific">Albula glossodonta</name>
    <name type="common">roundjaw bonefish</name>
    <dbReference type="NCBI Taxonomy" id="121402"/>
    <lineage>
        <taxon>Eukaryota</taxon>
        <taxon>Metazoa</taxon>
        <taxon>Chordata</taxon>
        <taxon>Craniata</taxon>
        <taxon>Vertebrata</taxon>
        <taxon>Euteleostomi</taxon>
        <taxon>Actinopterygii</taxon>
        <taxon>Neopterygii</taxon>
        <taxon>Teleostei</taxon>
        <taxon>Albuliformes</taxon>
        <taxon>Albulidae</taxon>
        <taxon>Albula</taxon>
    </lineage>
</organism>
<dbReference type="EMBL" id="JAFBMS010000991">
    <property type="protein sequence ID" value="KAG9329696.1"/>
    <property type="molecule type" value="Genomic_DNA"/>
</dbReference>
<dbReference type="PANTHER" id="PTHR16155">
    <property type="entry name" value="DED DOMAIN-CONTAINING PROTEIN"/>
    <property type="match status" value="1"/>
</dbReference>
<gene>
    <name evidence="2" type="ORF">JZ751_030048</name>
</gene>
<dbReference type="GO" id="GO:0005737">
    <property type="term" value="C:cytoplasm"/>
    <property type="evidence" value="ECO:0007669"/>
    <property type="project" value="TreeGrafter"/>
</dbReference>
<comment type="caution">
    <text evidence="2">The sequence shown here is derived from an EMBL/GenBank/DDBJ whole genome shotgun (WGS) entry which is preliminary data.</text>
</comment>
<evidence type="ECO:0000313" key="2">
    <source>
        <dbReference type="EMBL" id="KAG9329696.1"/>
    </source>
</evidence>
<evidence type="ECO:0000313" key="3">
    <source>
        <dbReference type="Proteomes" id="UP000824540"/>
    </source>
</evidence>
<evidence type="ECO:0000256" key="1">
    <source>
        <dbReference type="SAM" id="MobiDB-lite"/>
    </source>
</evidence>
<feature type="region of interest" description="Disordered" evidence="1">
    <location>
        <begin position="1"/>
        <end position="29"/>
    </location>
</feature>
<keyword evidence="3" id="KW-1185">Reference proteome</keyword>
<feature type="region of interest" description="Disordered" evidence="1">
    <location>
        <begin position="510"/>
        <end position="533"/>
    </location>
</feature>
<dbReference type="AlphaFoldDB" id="A0A8T2MQ55"/>
<feature type="compositionally biased region" description="Acidic residues" evidence="1">
    <location>
        <begin position="516"/>
        <end position="531"/>
    </location>
</feature>
<sequence>MALTDQGAAEAVPRECIGEDEEEHDEAQHQCDLEGYTLPSTEWQGEAGHDTTVLVERRRDHSTAGQDIIYTEITAASDECETLEVSKDLAVRTEAYFYQGGQVTWLNFHLAENEAGPVAQTTPSFIKRDSYEEVAKLVDNQRRGCQSVSCINLFHEPGSGGTTLAMHVLWDFRKKLRCAVLRDDKSMVQDIANQVITLFQVGGPGKQNTVLLLIDNLSWAGDSQLRKGVTLQMELSEEEQDQFNNKKEQVRMLHGEHSASFHGFNIMQNGFSEEYVKSLTDSILNGALARFLYLSHPKNYSKAEFWARKAIERAPDNSFIADTLGQVHKNHLKNEVHQSLHRQLELARKAIDAFQYQQKVAENEEEAGASDNDPPYIREQVTACFLQYVTPGAEASEPLTDGVHGKLKRKTAHSFAGLLHWLYQKNRRTEMTEINKLWTEVINSKTSASPSEVLCYLLSNVTLSCVQPSCPFILPFASLKSQVRSLLNKQREELPELFFLALVLLWPDKSESSPSQDEDQEDNPEERDDDLNNLVRQLEKTYDKVYQKYLRSRYLLPHFFLRNGTQYGRIVHRSQVDLWLSESNKAKAEDDAKDNGETQGDQDHAFNQWRSEAAWKNDNIQEQLLRVQGIVKGREVFACYGQLEILVHPDNAAQ</sequence>
<name>A0A8T2MQ55_9TELE</name>
<accession>A0A8T2MQ55</accession>